<organism evidence="2 3">
    <name type="scientific">Microbacterium kyungheense</name>
    <dbReference type="NCBI Taxonomy" id="1263636"/>
    <lineage>
        <taxon>Bacteria</taxon>
        <taxon>Bacillati</taxon>
        <taxon>Actinomycetota</taxon>
        <taxon>Actinomycetes</taxon>
        <taxon>Micrococcales</taxon>
        <taxon>Microbacteriaceae</taxon>
        <taxon>Microbacterium</taxon>
    </lineage>
</organism>
<dbReference type="SUPFAM" id="SSF55961">
    <property type="entry name" value="Bet v1-like"/>
    <property type="match status" value="1"/>
</dbReference>
<keyword evidence="3" id="KW-1185">Reference proteome</keyword>
<dbReference type="InterPro" id="IPR047137">
    <property type="entry name" value="ORF3"/>
</dbReference>
<dbReference type="Proteomes" id="UP000320235">
    <property type="component" value="Unassembled WGS sequence"/>
</dbReference>
<proteinExistence type="predicted"/>
<dbReference type="Pfam" id="PF03364">
    <property type="entry name" value="Polyketide_cyc"/>
    <property type="match status" value="1"/>
</dbReference>
<comment type="caution">
    <text evidence="2">The sequence shown here is derived from an EMBL/GenBank/DDBJ whole genome shotgun (WGS) entry which is preliminary data.</text>
</comment>
<evidence type="ECO:0000259" key="1">
    <source>
        <dbReference type="Pfam" id="PF03364"/>
    </source>
</evidence>
<dbReference type="AlphaFoldDB" id="A0A543EDJ8"/>
<sequence>MTQIIETIDVDVPVTMAYNQWTQFESFPKFLDEVVSITQLDDTHNHWKVKVGPFEREFDAEITEQHPDERVAWRSTGGDTTHAGVVTFHKLSDTSCRVAVQIDWEPTDALEKLGSLVGAGSHAVKKDLENFKEFIENAPRETGAWREDVPR</sequence>
<dbReference type="InterPro" id="IPR005031">
    <property type="entry name" value="COQ10_START"/>
</dbReference>
<gene>
    <name evidence="2" type="ORF">FB391_3511</name>
</gene>
<evidence type="ECO:0000313" key="2">
    <source>
        <dbReference type="EMBL" id="TQM19675.1"/>
    </source>
</evidence>
<feature type="domain" description="Coenzyme Q-binding protein COQ10 START" evidence="1">
    <location>
        <begin position="10"/>
        <end position="130"/>
    </location>
</feature>
<dbReference type="RefSeq" id="WP_141896366.1">
    <property type="nucleotide sequence ID" value="NZ_BAABLH010000004.1"/>
</dbReference>
<dbReference type="OrthoDB" id="3695445at2"/>
<dbReference type="Gene3D" id="3.30.530.20">
    <property type="match status" value="1"/>
</dbReference>
<dbReference type="PANTHER" id="PTHR33824">
    <property type="entry name" value="POLYKETIDE CYCLASE/DEHYDRASE AND LIPID TRANSPORT SUPERFAMILY PROTEIN"/>
    <property type="match status" value="1"/>
</dbReference>
<dbReference type="InterPro" id="IPR023393">
    <property type="entry name" value="START-like_dom_sf"/>
</dbReference>
<reference evidence="2 3" key="1">
    <citation type="submission" date="2019-06" db="EMBL/GenBank/DDBJ databases">
        <title>Sequencing the genomes of 1000 actinobacteria strains.</title>
        <authorList>
            <person name="Klenk H.-P."/>
        </authorList>
    </citation>
    <scope>NUCLEOTIDE SEQUENCE [LARGE SCALE GENOMIC DNA]</scope>
    <source>
        <strain evidence="2 3">DSM 105492</strain>
    </source>
</reference>
<evidence type="ECO:0000313" key="3">
    <source>
        <dbReference type="Proteomes" id="UP000320235"/>
    </source>
</evidence>
<dbReference type="CDD" id="cd07817">
    <property type="entry name" value="SRPBCC_8"/>
    <property type="match status" value="1"/>
</dbReference>
<dbReference type="PANTHER" id="PTHR33824:SF7">
    <property type="entry name" value="POLYKETIDE CYCLASE_DEHYDRASE AND LIPID TRANSPORT SUPERFAMILY PROTEIN"/>
    <property type="match status" value="1"/>
</dbReference>
<protein>
    <submittedName>
        <fullName evidence="2">Polyketide cyclase/dehydrase/lipid transport protein</fullName>
    </submittedName>
</protein>
<accession>A0A543EDJ8</accession>
<dbReference type="EMBL" id="VFPE01000007">
    <property type="protein sequence ID" value="TQM19675.1"/>
    <property type="molecule type" value="Genomic_DNA"/>
</dbReference>
<name>A0A543EDJ8_9MICO</name>